<keyword evidence="3" id="KW-1185">Reference proteome</keyword>
<organism evidence="2 3">
    <name type="scientific">Dictyobacter alpinus</name>
    <dbReference type="NCBI Taxonomy" id="2014873"/>
    <lineage>
        <taxon>Bacteria</taxon>
        <taxon>Bacillati</taxon>
        <taxon>Chloroflexota</taxon>
        <taxon>Ktedonobacteria</taxon>
        <taxon>Ktedonobacterales</taxon>
        <taxon>Dictyobacteraceae</taxon>
        <taxon>Dictyobacter</taxon>
    </lineage>
</organism>
<dbReference type="AlphaFoldDB" id="A0A402BEU0"/>
<keyword evidence="1" id="KW-1133">Transmembrane helix</keyword>
<name>A0A402BEU0_9CHLR</name>
<dbReference type="Proteomes" id="UP000287171">
    <property type="component" value="Unassembled WGS sequence"/>
</dbReference>
<proteinExistence type="predicted"/>
<dbReference type="InterPro" id="IPR021295">
    <property type="entry name" value="DUF2867"/>
</dbReference>
<evidence type="ECO:0008006" key="4">
    <source>
        <dbReference type="Google" id="ProtNLM"/>
    </source>
</evidence>
<keyword evidence="1" id="KW-0472">Membrane</keyword>
<keyword evidence="1" id="KW-0812">Transmembrane</keyword>
<accession>A0A402BEU0</accession>
<evidence type="ECO:0000313" key="3">
    <source>
        <dbReference type="Proteomes" id="UP000287171"/>
    </source>
</evidence>
<comment type="caution">
    <text evidence="2">The sequence shown here is derived from an EMBL/GenBank/DDBJ whole genome shotgun (WGS) entry which is preliminary data.</text>
</comment>
<reference evidence="3" key="1">
    <citation type="submission" date="2018-12" db="EMBL/GenBank/DDBJ databases">
        <title>Tengunoibacter tsumagoiensis gen. nov., sp. nov., Dictyobacter kobayashii sp. nov., D. alpinus sp. nov., and D. joshuensis sp. nov. and description of Dictyobacteraceae fam. nov. within the order Ktedonobacterales isolated from Tengu-no-mugimeshi.</title>
        <authorList>
            <person name="Wang C.M."/>
            <person name="Zheng Y."/>
            <person name="Sakai Y."/>
            <person name="Toyoda A."/>
            <person name="Minakuchi Y."/>
            <person name="Abe K."/>
            <person name="Yokota A."/>
            <person name="Yabe S."/>
        </authorList>
    </citation>
    <scope>NUCLEOTIDE SEQUENCE [LARGE SCALE GENOMIC DNA]</scope>
    <source>
        <strain evidence="3">Uno16</strain>
    </source>
</reference>
<dbReference type="Pfam" id="PF11066">
    <property type="entry name" value="DUF2867"/>
    <property type="match status" value="1"/>
</dbReference>
<sequence length="169" mass="19218">MRASNFSPVLNLPELQPLLANADYVDVKTVTGTADLRTFLAGLLNYHPAWLISLFVVRAVFVRLLGMRQERIGIRAPLTPERVSMQIGKRVGFFTVCMAEEERYWFAYNSDKHLKATLGVVVEPLSATHKRFHVISIVHYHNWTGPVYFQTIKPFHHLVVARMAQAGSK</sequence>
<protein>
    <recommendedName>
        <fullName evidence="4">DUF2867 domain-containing protein</fullName>
    </recommendedName>
</protein>
<dbReference type="EMBL" id="BIFT01000002">
    <property type="protein sequence ID" value="GCE29951.1"/>
    <property type="molecule type" value="Genomic_DNA"/>
</dbReference>
<feature type="transmembrane region" description="Helical" evidence="1">
    <location>
        <begin position="46"/>
        <end position="65"/>
    </location>
</feature>
<evidence type="ECO:0000313" key="2">
    <source>
        <dbReference type="EMBL" id="GCE29951.1"/>
    </source>
</evidence>
<gene>
    <name evidence="2" type="ORF">KDA_54350</name>
</gene>
<evidence type="ECO:0000256" key="1">
    <source>
        <dbReference type="SAM" id="Phobius"/>
    </source>
</evidence>